<protein>
    <recommendedName>
        <fullName evidence="3">HTH cro/C1-type domain-containing protein</fullName>
    </recommendedName>
</protein>
<accession>A0ABX2MGD1</accession>
<dbReference type="SUPFAM" id="SSF47413">
    <property type="entry name" value="lambda repressor-like DNA-binding domains"/>
    <property type="match status" value="1"/>
</dbReference>
<dbReference type="GeneID" id="97129556"/>
<dbReference type="RefSeq" id="WP_175380772.1">
    <property type="nucleotide sequence ID" value="NZ_CBCRYD010000020.1"/>
</dbReference>
<reference evidence="1 2" key="1">
    <citation type="submission" date="2020-05" db="EMBL/GenBank/DDBJ databases">
        <title>Genome Sequencing of Type Strains.</title>
        <authorList>
            <person name="Lemaire J.F."/>
            <person name="Inderbitzin P."/>
            <person name="Gregorio O.A."/>
            <person name="Collins S.B."/>
            <person name="Wespe N."/>
            <person name="Knight-Connoni V."/>
        </authorList>
    </citation>
    <scope>NUCLEOTIDE SEQUENCE [LARGE SCALE GENOMIC DNA]</scope>
    <source>
        <strain evidence="1 2">DSM 19942</strain>
    </source>
</reference>
<dbReference type="Proteomes" id="UP000577724">
    <property type="component" value="Unassembled WGS sequence"/>
</dbReference>
<evidence type="ECO:0000313" key="1">
    <source>
        <dbReference type="EMBL" id="NUU52961.1"/>
    </source>
</evidence>
<evidence type="ECO:0000313" key="2">
    <source>
        <dbReference type="Proteomes" id="UP000577724"/>
    </source>
</evidence>
<dbReference type="InterPro" id="IPR010982">
    <property type="entry name" value="Lambda_DNA-bd_dom_sf"/>
</dbReference>
<dbReference type="Gene3D" id="1.10.260.40">
    <property type="entry name" value="lambda repressor-like DNA-binding domains"/>
    <property type="match status" value="1"/>
</dbReference>
<name>A0ABX2MGD1_9BACL</name>
<comment type="caution">
    <text evidence="1">The sequence shown here is derived from an EMBL/GenBank/DDBJ whole genome shotgun (WGS) entry which is preliminary data.</text>
</comment>
<gene>
    <name evidence="1" type="ORF">HP548_02480</name>
</gene>
<evidence type="ECO:0008006" key="3">
    <source>
        <dbReference type="Google" id="ProtNLM"/>
    </source>
</evidence>
<proteinExistence type="predicted"/>
<keyword evidence="2" id="KW-1185">Reference proteome</keyword>
<sequence>MKNEYLAPEVISLGDKVIELLSNNGMVLDDLSREIGLSNERLVPFFMGSEEVTQDFAEKLAKVFSPPADFWLELDKKYHESLKNVATQ</sequence>
<organism evidence="1 2">
    <name type="scientific">Paenibacillus taichungensis</name>
    <dbReference type="NCBI Taxonomy" id="484184"/>
    <lineage>
        <taxon>Bacteria</taxon>
        <taxon>Bacillati</taxon>
        <taxon>Bacillota</taxon>
        <taxon>Bacilli</taxon>
        <taxon>Bacillales</taxon>
        <taxon>Paenibacillaceae</taxon>
        <taxon>Paenibacillus</taxon>
    </lineage>
</organism>
<dbReference type="EMBL" id="JABMCC010000089">
    <property type="protein sequence ID" value="NUU52961.1"/>
    <property type="molecule type" value="Genomic_DNA"/>
</dbReference>